<dbReference type="Proteomes" id="UP000183766">
    <property type="component" value="Unassembled WGS sequence"/>
</dbReference>
<evidence type="ECO:0000313" key="4">
    <source>
        <dbReference type="EMBL" id="SFO18383.1"/>
    </source>
</evidence>
<evidence type="ECO:0000256" key="2">
    <source>
        <dbReference type="ARBA" id="ARBA00022679"/>
    </source>
</evidence>
<dbReference type="EMBL" id="WDER01000009">
    <property type="protein sequence ID" value="KAB6085397.1"/>
    <property type="molecule type" value="Genomic_DNA"/>
</dbReference>
<gene>
    <name evidence="3" type="ORF">GA560_05230</name>
    <name evidence="4" type="ORF">SAMN05216250_1744</name>
</gene>
<dbReference type="EMBL" id="FOUM01000074">
    <property type="protein sequence ID" value="SFO18383.1"/>
    <property type="molecule type" value="Genomic_DNA"/>
</dbReference>
<reference evidence="3 6" key="3">
    <citation type="journal article" date="2019" name="Nat. Med.">
        <title>A library of human gut bacterial isolates paired with longitudinal multiomics data enables mechanistic microbiome research.</title>
        <authorList>
            <person name="Poyet M."/>
            <person name="Groussin M."/>
            <person name="Gibbons S.M."/>
            <person name="Avila-Pacheco J."/>
            <person name="Jiang X."/>
            <person name="Kearney S.M."/>
            <person name="Perrotta A.R."/>
            <person name="Berdy B."/>
            <person name="Zhao S."/>
            <person name="Lieberman T.D."/>
            <person name="Swanson P.K."/>
            <person name="Smith M."/>
            <person name="Roesemann S."/>
            <person name="Alexander J.E."/>
            <person name="Rich S.A."/>
            <person name="Livny J."/>
            <person name="Vlamakis H."/>
            <person name="Clish C."/>
            <person name="Bullock K."/>
            <person name="Deik A."/>
            <person name="Scott J."/>
            <person name="Pierce K.A."/>
            <person name="Xavier R.J."/>
            <person name="Alm E.J."/>
        </authorList>
    </citation>
    <scope>NUCLEOTIDE SEQUENCE [LARGE SCALE GENOMIC DNA]</scope>
    <source>
        <strain evidence="3 6">BIOML-A73</strain>
    </source>
</reference>
<evidence type="ECO:0000313" key="5">
    <source>
        <dbReference type="Proteomes" id="UP000183766"/>
    </source>
</evidence>
<dbReference type="GO" id="GO:0016757">
    <property type="term" value="F:glycosyltransferase activity"/>
    <property type="evidence" value="ECO:0007669"/>
    <property type="project" value="UniProtKB-KW"/>
</dbReference>
<dbReference type="RefSeq" id="WP_004309153.1">
    <property type="nucleotide sequence ID" value="NZ_FOUM01000074.1"/>
</dbReference>
<accession>A0A1I5F3X7</accession>
<evidence type="ECO:0000256" key="1">
    <source>
        <dbReference type="ARBA" id="ARBA00022676"/>
    </source>
</evidence>
<organism evidence="4 5">
    <name type="scientific">Bacteroides xylanisolvens</name>
    <dbReference type="NCBI Taxonomy" id="371601"/>
    <lineage>
        <taxon>Bacteria</taxon>
        <taxon>Pseudomonadati</taxon>
        <taxon>Bacteroidota</taxon>
        <taxon>Bacteroidia</taxon>
        <taxon>Bacteroidales</taxon>
        <taxon>Bacteroidaceae</taxon>
        <taxon>Bacteroides</taxon>
    </lineage>
</organism>
<dbReference type="AlphaFoldDB" id="A0A1I5F3X7"/>
<reference evidence="4" key="1">
    <citation type="submission" date="2016-10" db="EMBL/GenBank/DDBJ databases">
        <authorList>
            <person name="de Groot N.N."/>
        </authorList>
    </citation>
    <scope>NUCLEOTIDE SEQUENCE [LARGE SCALE GENOMIC DNA]</scope>
    <source>
        <strain evidence="4">NLAE-zl-C202</strain>
    </source>
</reference>
<evidence type="ECO:0000313" key="3">
    <source>
        <dbReference type="EMBL" id="KAB6085397.1"/>
    </source>
</evidence>
<sequence>MKTKINILSPGRFHVLDLARELDKNGFDVKFYSFVPTKRAMRFGLPKHCSASIFVLMLPFLALCRIFNRSQQIKRLRINVQDYITAWIMRKSDVVIAMSGDFVYAPRRAKKKGALVIYERGSKHILEQKRVMESIPSNKGVKPIPDVNVKRELESYVIADYIAIASKHVYESFMIHNYPKEKLFVNPYGVELSDFYPDMTRQRNYDVIMIGGWSYRKGCDLIIEAINRTGYSFLHVGGLVDMEFPKMPNFTHHGIVDQKELINYYHQAKVFVLPSREEGLAMVQAQAVACNLPVVGSKDSGAEDLKRFVEQPDNIIIVEEFTAEAVVHALHEAMEQYDKLGLTIYAGTAKEQLTWSSYGKRYTDFLKKILKHENTLNRPDGRVE</sequence>
<dbReference type="SUPFAM" id="SSF53756">
    <property type="entry name" value="UDP-Glycosyltransferase/glycogen phosphorylase"/>
    <property type="match status" value="1"/>
</dbReference>
<dbReference type="Pfam" id="PF13692">
    <property type="entry name" value="Glyco_trans_1_4"/>
    <property type="match status" value="1"/>
</dbReference>
<protein>
    <submittedName>
        <fullName evidence="3">Glycosyltransferase family 4 protein</fullName>
    </submittedName>
    <submittedName>
        <fullName evidence="4">Glycosyltransferase involved in cell wall bisynthesis</fullName>
    </submittedName>
</protein>
<keyword evidence="2 4" id="KW-0808">Transferase</keyword>
<dbReference type="Gene3D" id="3.40.50.2000">
    <property type="entry name" value="Glycogen Phosphorylase B"/>
    <property type="match status" value="1"/>
</dbReference>
<keyword evidence="1" id="KW-0328">Glycosyltransferase</keyword>
<name>A0A1I5F3X7_9BACE</name>
<dbReference type="PANTHER" id="PTHR12526:SF510">
    <property type="entry name" value="D-INOSITOL 3-PHOSPHATE GLYCOSYLTRANSFERASE"/>
    <property type="match status" value="1"/>
</dbReference>
<dbReference type="Proteomes" id="UP000474077">
    <property type="component" value="Unassembled WGS sequence"/>
</dbReference>
<evidence type="ECO:0000313" key="6">
    <source>
        <dbReference type="Proteomes" id="UP000474077"/>
    </source>
</evidence>
<dbReference type="CDD" id="cd03801">
    <property type="entry name" value="GT4_PimA-like"/>
    <property type="match status" value="1"/>
</dbReference>
<reference evidence="5" key="2">
    <citation type="submission" date="2016-10" db="EMBL/GenBank/DDBJ databases">
        <authorList>
            <person name="Varghese N."/>
            <person name="Submissions S."/>
        </authorList>
    </citation>
    <scope>NUCLEOTIDE SEQUENCE [LARGE SCALE GENOMIC DNA]</scope>
    <source>
        <strain evidence="5">NLAE-zl-C202</strain>
    </source>
</reference>
<proteinExistence type="predicted"/>
<dbReference type="PANTHER" id="PTHR12526">
    <property type="entry name" value="GLYCOSYLTRANSFERASE"/>
    <property type="match status" value="1"/>
</dbReference>